<name>D4YUD7_9LACO</name>
<comment type="caution">
    <text evidence="1">The sequence shown here is derived from an EMBL/GenBank/DDBJ whole genome shotgun (WGS) entry which is preliminary data.</text>
</comment>
<dbReference type="RefSeq" id="WP_006352299.1">
    <property type="nucleotide sequence ID" value="NZ_ADNY01000043.1"/>
</dbReference>
<keyword evidence="2" id="KW-1185">Reference proteome</keyword>
<accession>D4YUD7</accession>
<dbReference type="AlphaFoldDB" id="D4YUD7"/>
<gene>
    <name evidence="1" type="ORF">HMPREF0493_1148</name>
</gene>
<evidence type="ECO:0000313" key="1">
    <source>
        <dbReference type="EMBL" id="EFG55216.1"/>
    </source>
</evidence>
<sequence length="516" mass="58458">MLEENIATVAGNSKLLPLSKIVSTRKFQKIEYHSDNLGELPLEEENMAPATTGTLIDFLTRIIVLNDDDAFGVSARGVGEMANDDQKERYLYEAAMLKALVEDKEIDDLDDDVFNIGVNICAWEQALRGGYYFPPQIYPNDTTMAHYKVMLKRVKAYLEKIGNIIRTGYGSATANGLISGDGDYLSSDTLIDFKVSKHKTMQPNWVRQLFLYRVLLRDELVSPDQIKKLMIYNPRRDEGYLLDLTQIDSGILDFVKAQAEKRSLELMGSVDENIKQLLDLYVNRAISYEKVNLNKQELHSDNLGEISGEGESLTTEQLHQILLFLVDYCYINKESSLNDANKGAGIANQIDDEAGKKLIEYEHAFKRIPIDGELPDEFFVLACQIGRYIIANADGKWVDINANDTDIEHLRILFGRISRFLQEKGMPTRLRVEDTGFTGTDLDHFSDVKEEPFAVDLATDSWALEIGLKDGDQVDADQVKNLKGAEDAEFSEVGIISPRSDNYFYKFKEHNDDEFF</sequence>
<reference evidence="1 2" key="1">
    <citation type="submission" date="2010-04" db="EMBL/GenBank/DDBJ databases">
        <authorList>
            <person name="Muzny D."/>
            <person name="Qin X."/>
            <person name="Deng J."/>
            <person name="Jiang H."/>
            <person name="Liu Y."/>
            <person name="Qu J."/>
            <person name="Song X.-Z."/>
            <person name="Zhang L."/>
            <person name="Thornton R."/>
            <person name="Coyle M."/>
            <person name="Francisco L."/>
            <person name="Jackson L."/>
            <person name="Javaid M."/>
            <person name="Korchina V."/>
            <person name="Kovar C."/>
            <person name="Mata R."/>
            <person name="Mathew T."/>
            <person name="Ngo R."/>
            <person name="Nguyen L."/>
            <person name="Nguyen N."/>
            <person name="Okwuonu G."/>
            <person name="Ongeri F."/>
            <person name="Pham C."/>
            <person name="Simmons D."/>
            <person name="Wilczek-Boney K."/>
            <person name="Hale W."/>
            <person name="Jakkamsetti A."/>
            <person name="Pham P."/>
            <person name="Ruth R."/>
            <person name="San Lucas F."/>
            <person name="Warren J."/>
            <person name="Zhang J."/>
            <person name="Zhao Z."/>
            <person name="Zhou C."/>
            <person name="Zhu D."/>
            <person name="Lee S."/>
            <person name="Bess C."/>
            <person name="Blankenburg K."/>
            <person name="Forbes L."/>
            <person name="Fu Q."/>
            <person name="Gubbala S."/>
            <person name="Hirani K."/>
            <person name="Jayaseelan J.C."/>
            <person name="Lara F."/>
            <person name="Munidasa M."/>
            <person name="Palculict T."/>
            <person name="Patil S."/>
            <person name="Pu L.-L."/>
            <person name="Saada N."/>
            <person name="Tang L."/>
            <person name="Weissenberger G."/>
            <person name="Zhu Y."/>
            <person name="Hemphill L."/>
            <person name="Shang Y."/>
            <person name="Youmans B."/>
            <person name="Ayvaz T."/>
            <person name="Ross M."/>
            <person name="Santibanez J."/>
            <person name="Aqrawi P."/>
            <person name="Gross S."/>
            <person name="Joshi V."/>
            <person name="Fowler G."/>
            <person name="Nazareth L."/>
            <person name="Reid J."/>
            <person name="Worley K."/>
            <person name="Petrosino J."/>
            <person name="Highlander S."/>
            <person name="Gibbs R."/>
        </authorList>
    </citation>
    <scope>NUCLEOTIDE SEQUENCE [LARGE SCALE GENOMIC DNA]</scope>
    <source>
        <strain evidence="1 2">DSM 11664</strain>
    </source>
</reference>
<dbReference type="eggNOG" id="COG2852">
    <property type="taxonomic scope" value="Bacteria"/>
</dbReference>
<dbReference type="EMBL" id="ADNY01000043">
    <property type="protein sequence ID" value="EFG55216.1"/>
    <property type="molecule type" value="Genomic_DNA"/>
</dbReference>
<dbReference type="Proteomes" id="UP000004069">
    <property type="component" value="Unassembled WGS sequence"/>
</dbReference>
<organism evidence="1 2">
    <name type="scientific">Lactobacillus amylolyticus DSM 11664</name>
    <dbReference type="NCBI Taxonomy" id="585524"/>
    <lineage>
        <taxon>Bacteria</taxon>
        <taxon>Bacillati</taxon>
        <taxon>Bacillota</taxon>
        <taxon>Bacilli</taxon>
        <taxon>Lactobacillales</taxon>
        <taxon>Lactobacillaceae</taxon>
        <taxon>Lactobacillus</taxon>
    </lineage>
</organism>
<protein>
    <submittedName>
        <fullName evidence="1">Uncharacterized protein</fullName>
    </submittedName>
</protein>
<dbReference type="OrthoDB" id="2296273at2"/>
<proteinExistence type="predicted"/>
<dbReference type="PATRIC" id="fig|585524.9.peg.238"/>
<evidence type="ECO:0000313" key="2">
    <source>
        <dbReference type="Proteomes" id="UP000004069"/>
    </source>
</evidence>